<evidence type="ECO:0000313" key="11">
    <source>
        <dbReference type="Proteomes" id="UP001501771"/>
    </source>
</evidence>
<evidence type="ECO:0000256" key="6">
    <source>
        <dbReference type="ARBA" id="ARBA00022840"/>
    </source>
</evidence>
<dbReference type="SUPFAM" id="SSF56112">
    <property type="entry name" value="Protein kinase-like (PK-like)"/>
    <property type="match status" value="1"/>
</dbReference>
<dbReference type="Pfam" id="PF00069">
    <property type="entry name" value="Pkinase"/>
    <property type="match status" value="1"/>
</dbReference>
<evidence type="ECO:0000256" key="8">
    <source>
        <dbReference type="SAM" id="MobiDB-lite"/>
    </source>
</evidence>
<evidence type="ECO:0000256" key="1">
    <source>
        <dbReference type="ARBA" id="ARBA00012513"/>
    </source>
</evidence>
<dbReference type="PANTHER" id="PTHR43289">
    <property type="entry name" value="MITOGEN-ACTIVATED PROTEIN KINASE KINASE KINASE 20-RELATED"/>
    <property type="match status" value="1"/>
</dbReference>
<feature type="domain" description="Protein kinase" evidence="9">
    <location>
        <begin position="17"/>
        <end position="276"/>
    </location>
</feature>
<accession>A0ABP5LS09</accession>
<comment type="caution">
    <text evidence="10">The sequence shown here is derived from an EMBL/GenBank/DDBJ whole genome shotgun (WGS) entry which is preliminary data.</text>
</comment>
<evidence type="ECO:0000256" key="7">
    <source>
        <dbReference type="PROSITE-ProRule" id="PRU10141"/>
    </source>
</evidence>
<dbReference type="PROSITE" id="PS00107">
    <property type="entry name" value="PROTEIN_KINASE_ATP"/>
    <property type="match status" value="1"/>
</dbReference>
<dbReference type="EC" id="2.7.11.1" evidence="1"/>
<reference evidence="11" key="1">
    <citation type="journal article" date="2019" name="Int. J. Syst. Evol. Microbiol.">
        <title>The Global Catalogue of Microorganisms (GCM) 10K type strain sequencing project: providing services to taxonomists for standard genome sequencing and annotation.</title>
        <authorList>
            <consortium name="The Broad Institute Genomics Platform"/>
            <consortium name="The Broad Institute Genome Sequencing Center for Infectious Disease"/>
            <person name="Wu L."/>
            <person name="Ma J."/>
        </authorList>
    </citation>
    <scope>NUCLEOTIDE SEQUENCE [LARGE SCALE GENOMIC DNA]</scope>
    <source>
        <strain evidence="11">JCM 16022</strain>
    </source>
</reference>
<dbReference type="Proteomes" id="UP001501771">
    <property type="component" value="Unassembled WGS sequence"/>
</dbReference>
<keyword evidence="5" id="KW-0418">Kinase</keyword>
<evidence type="ECO:0000313" key="10">
    <source>
        <dbReference type="EMBL" id="GAA2149489.1"/>
    </source>
</evidence>
<dbReference type="CDD" id="cd14014">
    <property type="entry name" value="STKc_PknB_like"/>
    <property type="match status" value="1"/>
</dbReference>
<dbReference type="InterPro" id="IPR011009">
    <property type="entry name" value="Kinase-like_dom_sf"/>
</dbReference>
<keyword evidence="11" id="KW-1185">Reference proteome</keyword>
<gene>
    <name evidence="10" type="ORF">GCM10009844_29150</name>
</gene>
<feature type="binding site" evidence="7">
    <location>
        <position position="46"/>
    </location>
    <ligand>
        <name>ATP</name>
        <dbReference type="ChEBI" id="CHEBI:30616"/>
    </ligand>
</feature>
<dbReference type="EMBL" id="BAAAQR010000009">
    <property type="protein sequence ID" value="GAA2149489.1"/>
    <property type="molecule type" value="Genomic_DNA"/>
</dbReference>
<name>A0ABP5LS09_9ACTN</name>
<dbReference type="Gene3D" id="1.10.510.10">
    <property type="entry name" value="Transferase(Phosphotransferase) domain 1"/>
    <property type="match status" value="1"/>
</dbReference>
<dbReference type="SMART" id="SM00220">
    <property type="entry name" value="S_TKc"/>
    <property type="match status" value="1"/>
</dbReference>
<proteinExistence type="predicted"/>
<feature type="region of interest" description="Disordered" evidence="8">
    <location>
        <begin position="320"/>
        <end position="365"/>
    </location>
</feature>
<evidence type="ECO:0000259" key="9">
    <source>
        <dbReference type="PROSITE" id="PS50011"/>
    </source>
</evidence>
<keyword evidence="6 7" id="KW-0067">ATP-binding</keyword>
<sequence length="442" mass="46173">MTVHGGHPAPAEMIGPYRVGRRLGGGAMGVVFEAVDTGLDRRVALKVISLHLADDPDFRARFTREAQAQASLDSPHVVHVYAHGEADGRLYIATQLVPDGDLGMMLRAHGAPPPRIALDLIAQVAAGLADAHAAGLVHRDIKPANVLLRRRERDTAAYLADFGIARQVGAEQTRHTVGAIGTPSYMAPELHTGGTAGVASDVYSLGCLLWATVSGSAPYAGTSDYQVVSAHLEQPVPQLDGTSPLVEGVNRILRTAMAKRPEERYPSAAAMRDELRAARGLSDQAPAAAPGPRRRPRAAVLVGLVALLVTLGVATAYAVTSGGGEEPTPPVVDDSPTAAPTSPPTSAPTSPSATTGATSAYEEKDEKKAAHEFAVALKEQGLMDGKQSECVADALVADVGLDTLVAQGFFDEELRFLDPDLGDEPQLKEALTAATLRCLAAP</sequence>
<evidence type="ECO:0000256" key="4">
    <source>
        <dbReference type="ARBA" id="ARBA00022741"/>
    </source>
</evidence>
<keyword evidence="4 7" id="KW-0547">Nucleotide-binding</keyword>
<evidence type="ECO:0000256" key="5">
    <source>
        <dbReference type="ARBA" id="ARBA00022777"/>
    </source>
</evidence>
<dbReference type="Gene3D" id="3.30.200.20">
    <property type="entry name" value="Phosphorylase Kinase, domain 1"/>
    <property type="match status" value="1"/>
</dbReference>
<dbReference type="RefSeq" id="WP_344153584.1">
    <property type="nucleotide sequence ID" value="NZ_BAAAQR010000009.1"/>
</dbReference>
<evidence type="ECO:0000256" key="3">
    <source>
        <dbReference type="ARBA" id="ARBA00022679"/>
    </source>
</evidence>
<dbReference type="PROSITE" id="PS00108">
    <property type="entry name" value="PROTEIN_KINASE_ST"/>
    <property type="match status" value="1"/>
</dbReference>
<dbReference type="InterPro" id="IPR008271">
    <property type="entry name" value="Ser/Thr_kinase_AS"/>
</dbReference>
<dbReference type="PROSITE" id="PS50011">
    <property type="entry name" value="PROTEIN_KINASE_DOM"/>
    <property type="match status" value="1"/>
</dbReference>
<dbReference type="PANTHER" id="PTHR43289:SF6">
    <property type="entry name" value="SERINE_THREONINE-PROTEIN KINASE NEKL-3"/>
    <property type="match status" value="1"/>
</dbReference>
<keyword evidence="3" id="KW-0808">Transferase</keyword>
<organism evidence="10 11">
    <name type="scientific">Nocardioides koreensis</name>
    <dbReference type="NCBI Taxonomy" id="433651"/>
    <lineage>
        <taxon>Bacteria</taxon>
        <taxon>Bacillati</taxon>
        <taxon>Actinomycetota</taxon>
        <taxon>Actinomycetes</taxon>
        <taxon>Propionibacteriales</taxon>
        <taxon>Nocardioidaceae</taxon>
        <taxon>Nocardioides</taxon>
    </lineage>
</organism>
<feature type="compositionally biased region" description="Low complexity" evidence="8">
    <location>
        <begin position="347"/>
        <end position="360"/>
    </location>
</feature>
<dbReference type="InterPro" id="IPR000719">
    <property type="entry name" value="Prot_kinase_dom"/>
</dbReference>
<keyword evidence="2" id="KW-0723">Serine/threonine-protein kinase</keyword>
<dbReference type="InterPro" id="IPR017441">
    <property type="entry name" value="Protein_kinase_ATP_BS"/>
</dbReference>
<evidence type="ECO:0000256" key="2">
    <source>
        <dbReference type="ARBA" id="ARBA00022527"/>
    </source>
</evidence>
<protein>
    <recommendedName>
        <fullName evidence="1">non-specific serine/threonine protein kinase</fullName>
        <ecNumber evidence="1">2.7.11.1</ecNumber>
    </recommendedName>
</protein>